<evidence type="ECO:0000256" key="1">
    <source>
        <dbReference type="ARBA" id="ARBA00010790"/>
    </source>
</evidence>
<keyword evidence="3" id="KW-0274">FAD</keyword>
<dbReference type="SUPFAM" id="SSF53474">
    <property type="entry name" value="alpha/beta-Hydrolases"/>
    <property type="match status" value="1"/>
</dbReference>
<dbReference type="AlphaFoldDB" id="A0ABD6W595"/>
<comment type="similarity">
    <text evidence="1">Belongs to the GMC oxidoreductase family.</text>
</comment>
<dbReference type="PANTHER" id="PTHR46056">
    <property type="entry name" value="LONG-CHAIN-ALCOHOL OXIDASE"/>
    <property type="match status" value="1"/>
</dbReference>
<gene>
    <name evidence="6" type="ORF">C5C04_13475</name>
</gene>
<evidence type="ECO:0000259" key="5">
    <source>
        <dbReference type="Pfam" id="PF05199"/>
    </source>
</evidence>
<reference evidence="6 7" key="1">
    <citation type="submission" date="2018-02" db="EMBL/GenBank/DDBJ databases">
        <title>Bacteriophage NCPPB3778 and a type I-E CRISPR drive the evolution of the US Biological Select Agent, Rathayibacter toxicus.</title>
        <authorList>
            <person name="Davis E.W.II."/>
            <person name="Tabima J.F."/>
            <person name="Weisberg A.J."/>
            <person name="Lopes L.D."/>
            <person name="Wiseman M.S."/>
            <person name="Wiseman M.S."/>
            <person name="Pupko T."/>
            <person name="Belcher M.S."/>
            <person name="Sechler A.J."/>
            <person name="Tancos M.A."/>
            <person name="Schroeder B.K."/>
            <person name="Murray T.D."/>
            <person name="Luster D.G."/>
            <person name="Schneider W.L."/>
            <person name="Rogers E."/>
            <person name="Andreote F.D."/>
            <person name="Grunwald N.J."/>
            <person name="Putnam M.L."/>
            <person name="Chang J.H."/>
        </authorList>
    </citation>
    <scope>NUCLEOTIDE SEQUENCE [LARGE SCALE GENOMIC DNA]</scope>
    <source>
        <strain evidence="6 7">AY1I9</strain>
    </source>
</reference>
<dbReference type="Pfam" id="PF05199">
    <property type="entry name" value="GMC_oxred_C"/>
    <property type="match status" value="1"/>
</dbReference>
<evidence type="ECO:0000313" key="7">
    <source>
        <dbReference type="Proteomes" id="UP000237881"/>
    </source>
</evidence>
<protein>
    <recommendedName>
        <fullName evidence="5">Glucose-methanol-choline oxidoreductase C-terminal domain-containing protein</fullName>
    </recommendedName>
</protein>
<dbReference type="EMBL" id="PSUL01000046">
    <property type="protein sequence ID" value="PPF10272.1"/>
    <property type="molecule type" value="Genomic_DNA"/>
</dbReference>
<feature type="domain" description="Glucose-methanol-choline oxidoreductase C-terminal" evidence="5">
    <location>
        <begin position="117"/>
        <end position="155"/>
    </location>
</feature>
<organism evidence="6 7">
    <name type="scientific">Rathayibacter rathayi</name>
    <name type="common">Corynebacterium rathayi</name>
    <dbReference type="NCBI Taxonomy" id="33887"/>
    <lineage>
        <taxon>Bacteria</taxon>
        <taxon>Bacillati</taxon>
        <taxon>Actinomycetota</taxon>
        <taxon>Actinomycetes</taxon>
        <taxon>Micrococcales</taxon>
        <taxon>Microbacteriaceae</taxon>
        <taxon>Rathayibacter</taxon>
    </lineage>
</organism>
<dbReference type="InterPro" id="IPR036188">
    <property type="entry name" value="FAD/NAD-bd_sf"/>
</dbReference>
<dbReference type="RefSeq" id="WP_097166130.1">
    <property type="nucleotide sequence ID" value="NZ_CP028129.1"/>
</dbReference>
<dbReference type="InterPro" id="IPR007867">
    <property type="entry name" value="GMC_OxRtase_C"/>
</dbReference>
<evidence type="ECO:0000256" key="3">
    <source>
        <dbReference type="ARBA" id="ARBA00022827"/>
    </source>
</evidence>
<dbReference type="SUPFAM" id="SSF51905">
    <property type="entry name" value="FAD/NAD(P)-binding domain"/>
    <property type="match status" value="1"/>
</dbReference>
<sequence length="166" mass="17548">MRTVARAAVPSRALLPRSTPALYSRGRLLTLAGAGHLLPFERPAEVAAAIRRFWEEEAGVAPVVPVDADFAGGYLIQSLGAMPLTYATSLARGAGLWGRELIVPKARITFSAGANVEAVVDSDGRSFDVPNLWVCDNSVFPSSLIANPALATMALSLRTADRFLAA</sequence>
<name>A0ABD6W595_RATRA</name>
<proteinExistence type="inferred from homology"/>
<evidence type="ECO:0000313" key="6">
    <source>
        <dbReference type="EMBL" id="PPF10272.1"/>
    </source>
</evidence>
<keyword evidence="2" id="KW-0285">Flavoprotein</keyword>
<comment type="caution">
    <text evidence="6">The sequence shown here is derived from an EMBL/GenBank/DDBJ whole genome shotgun (WGS) entry which is preliminary data.</text>
</comment>
<dbReference type="KEGG" id="rry:C1O28_00110"/>
<evidence type="ECO:0000256" key="4">
    <source>
        <dbReference type="ARBA" id="ARBA00023002"/>
    </source>
</evidence>
<dbReference type="PANTHER" id="PTHR46056:SF12">
    <property type="entry name" value="LONG-CHAIN-ALCOHOL OXIDASE"/>
    <property type="match status" value="1"/>
</dbReference>
<dbReference type="GeneID" id="49818840"/>
<dbReference type="Gene3D" id="3.40.50.1820">
    <property type="entry name" value="alpha/beta hydrolase"/>
    <property type="match status" value="1"/>
</dbReference>
<keyword evidence="4" id="KW-0560">Oxidoreductase</keyword>
<dbReference type="InterPro" id="IPR029058">
    <property type="entry name" value="AB_hydrolase_fold"/>
</dbReference>
<dbReference type="GO" id="GO:0016491">
    <property type="term" value="F:oxidoreductase activity"/>
    <property type="evidence" value="ECO:0007669"/>
    <property type="project" value="UniProtKB-KW"/>
</dbReference>
<evidence type="ECO:0000256" key="2">
    <source>
        <dbReference type="ARBA" id="ARBA00022630"/>
    </source>
</evidence>
<dbReference type="Proteomes" id="UP000237881">
    <property type="component" value="Unassembled WGS sequence"/>
</dbReference>
<accession>A0ABD6W595</accession>
<dbReference type="Gene3D" id="3.50.50.60">
    <property type="entry name" value="FAD/NAD(P)-binding domain"/>
    <property type="match status" value="1"/>
</dbReference>